<comment type="caution">
    <text evidence="7">The sequence shown here is derived from an EMBL/GenBank/DDBJ whole genome shotgun (WGS) entry which is preliminary data.</text>
</comment>
<feature type="transmembrane region" description="Helical" evidence="6">
    <location>
        <begin position="20"/>
        <end position="43"/>
    </location>
</feature>
<evidence type="ECO:0000256" key="4">
    <source>
        <dbReference type="ARBA" id="ARBA00022989"/>
    </source>
</evidence>
<sequence>MIKLKIIDKYILKEVGSSFFFGTFTFLSIFLVDILMELIDYIISKGIPVDTTIKLFLYALPAVLVLVIPMALLFSVLIALSRMQSDNEIIAMKASGIHFYRIVFSLFWVGVLLTGVTIFLNEVLVPNSTYLRRELYRRVILKRPLPKIAENVFFEGGKNRMFYVRKYDKKEDKMRNITVFELTGRNKYPNIIEASYGNWENYNWCFYDGVIREFNSRGEEKYFGHYKKMVMPTDNSQDGFSSTYTTPREMSFVKLREKIKESKAAGIDTTNMLIELWNKTALPFASCVFVLIGAPLAVTSKRSGGSIGMGVSIIIIFVYYIFMSSGRALGEAQMISPAAAAWLPNIIMAMVGLVLIYIRRK</sequence>
<evidence type="ECO:0000313" key="7">
    <source>
        <dbReference type="EMBL" id="OGM03466.1"/>
    </source>
</evidence>
<dbReference type="PANTHER" id="PTHR33529:SF6">
    <property type="entry name" value="YJGP_YJGQ FAMILY PERMEASE"/>
    <property type="match status" value="1"/>
</dbReference>
<name>A0A1F7WKV0_9BACT</name>
<feature type="transmembrane region" description="Helical" evidence="6">
    <location>
        <begin position="305"/>
        <end position="322"/>
    </location>
</feature>
<keyword evidence="2" id="KW-1003">Cell membrane</keyword>
<feature type="transmembrane region" description="Helical" evidence="6">
    <location>
        <begin position="334"/>
        <end position="358"/>
    </location>
</feature>
<dbReference type="PANTHER" id="PTHR33529">
    <property type="entry name" value="SLR0882 PROTEIN-RELATED"/>
    <property type="match status" value="1"/>
</dbReference>
<feature type="transmembrane region" description="Helical" evidence="6">
    <location>
        <begin position="281"/>
        <end position="298"/>
    </location>
</feature>
<evidence type="ECO:0008006" key="9">
    <source>
        <dbReference type="Google" id="ProtNLM"/>
    </source>
</evidence>
<evidence type="ECO:0000256" key="3">
    <source>
        <dbReference type="ARBA" id="ARBA00022692"/>
    </source>
</evidence>
<gene>
    <name evidence="7" type="ORF">A2008_04235</name>
</gene>
<dbReference type="STRING" id="1817813.A2008_04235"/>
<evidence type="ECO:0000256" key="1">
    <source>
        <dbReference type="ARBA" id="ARBA00004651"/>
    </source>
</evidence>
<evidence type="ECO:0000256" key="2">
    <source>
        <dbReference type="ARBA" id="ARBA00022475"/>
    </source>
</evidence>
<keyword evidence="4 6" id="KW-1133">Transmembrane helix</keyword>
<protein>
    <recommendedName>
        <fullName evidence="9">LPS export ABC transporter permease LptG</fullName>
    </recommendedName>
</protein>
<dbReference type="EMBL" id="MGFH01000164">
    <property type="protein sequence ID" value="OGM03466.1"/>
    <property type="molecule type" value="Genomic_DNA"/>
</dbReference>
<feature type="transmembrane region" description="Helical" evidence="6">
    <location>
        <begin position="99"/>
        <end position="120"/>
    </location>
</feature>
<accession>A0A1F7WKV0</accession>
<comment type="subcellular location">
    <subcellularLocation>
        <location evidence="1">Cell membrane</location>
        <topology evidence="1">Multi-pass membrane protein</topology>
    </subcellularLocation>
</comment>
<keyword evidence="5 6" id="KW-0472">Membrane</keyword>
<feature type="transmembrane region" description="Helical" evidence="6">
    <location>
        <begin position="55"/>
        <end position="78"/>
    </location>
</feature>
<evidence type="ECO:0000256" key="6">
    <source>
        <dbReference type="SAM" id="Phobius"/>
    </source>
</evidence>
<dbReference type="InterPro" id="IPR005495">
    <property type="entry name" value="LptG/LptF_permease"/>
</dbReference>
<keyword evidence="3 6" id="KW-0812">Transmembrane</keyword>
<dbReference type="GO" id="GO:0015920">
    <property type="term" value="P:lipopolysaccharide transport"/>
    <property type="evidence" value="ECO:0007669"/>
    <property type="project" value="TreeGrafter"/>
</dbReference>
<evidence type="ECO:0000313" key="8">
    <source>
        <dbReference type="Proteomes" id="UP000178735"/>
    </source>
</evidence>
<dbReference type="Proteomes" id="UP000178735">
    <property type="component" value="Unassembled WGS sequence"/>
</dbReference>
<dbReference type="AlphaFoldDB" id="A0A1F7WKV0"/>
<dbReference type="GO" id="GO:0043190">
    <property type="term" value="C:ATP-binding cassette (ABC) transporter complex"/>
    <property type="evidence" value="ECO:0007669"/>
    <property type="project" value="TreeGrafter"/>
</dbReference>
<proteinExistence type="predicted"/>
<evidence type="ECO:0000256" key="5">
    <source>
        <dbReference type="ARBA" id="ARBA00023136"/>
    </source>
</evidence>
<organism evidence="7 8">
    <name type="scientific">Candidatus Wallbacteria bacterium GWC2_49_35</name>
    <dbReference type="NCBI Taxonomy" id="1817813"/>
    <lineage>
        <taxon>Bacteria</taxon>
        <taxon>Candidatus Walliibacteriota</taxon>
    </lineage>
</organism>
<dbReference type="Pfam" id="PF03739">
    <property type="entry name" value="LptF_LptG"/>
    <property type="match status" value="1"/>
</dbReference>
<reference evidence="7 8" key="1">
    <citation type="journal article" date="2016" name="Nat. Commun.">
        <title>Thousands of microbial genomes shed light on interconnected biogeochemical processes in an aquifer system.</title>
        <authorList>
            <person name="Anantharaman K."/>
            <person name="Brown C.T."/>
            <person name="Hug L.A."/>
            <person name="Sharon I."/>
            <person name="Castelle C.J."/>
            <person name="Probst A.J."/>
            <person name="Thomas B.C."/>
            <person name="Singh A."/>
            <person name="Wilkins M.J."/>
            <person name="Karaoz U."/>
            <person name="Brodie E.L."/>
            <person name="Williams K.H."/>
            <person name="Hubbard S.S."/>
            <person name="Banfield J.F."/>
        </authorList>
    </citation>
    <scope>NUCLEOTIDE SEQUENCE [LARGE SCALE GENOMIC DNA]</scope>
</reference>